<proteinExistence type="predicted"/>
<dbReference type="Gene3D" id="3.40.50.10540">
    <property type="entry name" value="Crotonobetainyl-coa:carnitine coa-transferase, domain 1"/>
    <property type="match status" value="1"/>
</dbReference>
<organism evidence="2 3">
    <name type="scientific">Tsukamurella soli</name>
    <dbReference type="NCBI Taxonomy" id="644556"/>
    <lineage>
        <taxon>Bacteria</taxon>
        <taxon>Bacillati</taxon>
        <taxon>Actinomycetota</taxon>
        <taxon>Actinomycetes</taxon>
        <taxon>Mycobacteriales</taxon>
        <taxon>Tsukamurellaceae</taxon>
        <taxon>Tsukamurella</taxon>
    </lineage>
</organism>
<protein>
    <submittedName>
        <fullName evidence="2">CaiB/BaiF CoA-transferase family protein</fullName>
    </submittedName>
</protein>
<evidence type="ECO:0000313" key="2">
    <source>
        <dbReference type="EMBL" id="GAA4390450.1"/>
    </source>
</evidence>
<reference evidence="3" key="1">
    <citation type="journal article" date="2019" name="Int. J. Syst. Evol. Microbiol.">
        <title>The Global Catalogue of Microorganisms (GCM) 10K type strain sequencing project: providing services to taxonomists for standard genome sequencing and annotation.</title>
        <authorList>
            <consortium name="The Broad Institute Genomics Platform"/>
            <consortium name="The Broad Institute Genome Sequencing Center for Infectious Disease"/>
            <person name="Wu L."/>
            <person name="Ma J."/>
        </authorList>
    </citation>
    <scope>NUCLEOTIDE SEQUENCE [LARGE SCALE GENOMIC DNA]</scope>
    <source>
        <strain evidence="3">JCM 17688</strain>
    </source>
</reference>
<dbReference type="InterPro" id="IPR023606">
    <property type="entry name" value="CoA-Trfase_III_dom_1_sf"/>
</dbReference>
<accession>A0ABP8JGL3</accession>
<dbReference type="Gene3D" id="3.30.1540.10">
    <property type="entry name" value="formyl-coa transferase, domain 3"/>
    <property type="match status" value="1"/>
</dbReference>
<dbReference type="InterPro" id="IPR044855">
    <property type="entry name" value="CoA-Trfase_III_dom3_sf"/>
</dbReference>
<dbReference type="EMBL" id="BAABFR010000022">
    <property type="protein sequence ID" value="GAA4390450.1"/>
    <property type="molecule type" value="Genomic_DNA"/>
</dbReference>
<gene>
    <name evidence="2" type="ORF">GCM10023147_18390</name>
</gene>
<evidence type="ECO:0000256" key="1">
    <source>
        <dbReference type="ARBA" id="ARBA00022679"/>
    </source>
</evidence>
<keyword evidence="1" id="KW-0808">Transferase</keyword>
<dbReference type="InterPro" id="IPR003673">
    <property type="entry name" value="CoA-Trfase_fam_III"/>
</dbReference>
<dbReference type="Pfam" id="PF02515">
    <property type="entry name" value="CoA_transf_3"/>
    <property type="match status" value="1"/>
</dbReference>
<name>A0ABP8JGL3_9ACTN</name>
<dbReference type="SUPFAM" id="SSF89796">
    <property type="entry name" value="CoA-transferase family III (CaiB/BaiF)"/>
    <property type="match status" value="1"/>
</dbReference>
<sequence length="417" mass="45193">MQYICVTETTPISTRAADDLGPGPLAGMRVVELGQLVAAPYCGQLLGDLGAEVVKIEDPNGGDPMRQWGRQKPDGHSLWWSVVGRNKKSVCVDLRRPEGQDLVRRLVAQADVVVENFRPGTLERWGLGYDRLSADNPGLVLARITGFGQTGPYSGRAGYGSIGEAMGGLRYVVGDPSAPPSRVGIAIGDTLAAVFAAMGVMSALIERDRTGRGQIVDAAIYESVFAVMESLIADYEIGGQVRERSGSFLPDVAPSNVYPCADGTQVLLAANQDTVFRRLAKAMGEPGLATDPRYATHNARGARQAELDRRIAAWTATMPWERLDEICQEHGVPAGIMFRAPEMLADPHFRAREAIVRVAHPYFGDVPMQNVFPRLSRTPGEVKWAGPELGRHTDEVLTRLGVDAADVARLRREGVLR</sequence>
<dbReference type="Proteomes" id="UP001500635">
    <property type="component" value="Unassembled WGS sequence"/>
</dbReference>
<dbReference type="PANTHER" id="PTHR48207">
    <property type="entry name" value="SUCCINATE--HYDROXYMETHYLGLUTARATE COA-TRANSFERASE"/>
    <property type="match status" value="1"/>
</dbReference>
<evidence type="ECO:0000313" key="3">
    <source>
        <dbReference type="Proteomes" id="UP001500635"/>
    </source>
</evidence>
<comment type="caution">
    <text evidence="2">The sequence shown here is derived from an EMBL/GenBank/DDBJ whole genome shotgun (WGS) entry which is preliminary data.</text>
</comment>
<dbReference type="InterPro" id="IPR050483">
    <property type="entry name" value="CoA-transferase_III_domain"/>
</dbReference>
<keyword evidence="3" id="KW-1185">Reference proteome</keyword>
<dbReference type="PANTHER" id="PTHR48207:SF3">
    <property type="entry name" value="SUCCINATE--HYDROXYMETHYLGLUTARATE COA-TRANSFERASE"/>
    <property type="match status" value="1"/>
</dbReference>